<proteinExistence type="predicted"/>
<dbReference type="GO" id="GO:0016020">
    <property type="term" value="C:membrane"/>
    <property type="evidence" value="ECO:0007669"/>
    <property type="project" value="UniProtKB-SubCell"/>
</dbReference>
<accession>A0A3S0YBP7</accession>
<keyword evidence="3 9" id="KW-0812">Transmembrane</keyword>
<organism evidence="11 12">
    <name type="scientific">Vreelandella populi</name>
    <dbReference type="NCBI Taxonomy" id="2498858"/>
    <lineage>
        <taxon>Bacteria</taxon>
        <taxon>Pseudomonadati</taxon>
        <taxon>Pseudomonadota</taxon>
        <taxon>Gammaproteobacteria</taxon>
        <taxon>Oceanospirillales</taxon>
        <taxon>Halomonadaceae</taxon>
        <taxon>Vreelandella</taxon>
    </lineage>
</organism>
<comment type="subcellular location">
    <subcellularLocation>
        <location evidence="1">Membrane</location>
    </subcellularLocation>
</comment>
<dbReference type="PANTHER" id="PTHR10266">
    <property type="entry name" value="CYTOCHROME C1"/>
    <property type="match status" value="1"/>
</dbReference>
<comment type="caution">
    <text evidence="11">The sequence shown here is derived from an EMBL/GenBank/DDBJ whole genome shotgun (WGS) entry which is preliminary data.</text>
</comment>
<feature type="binding site" description="covalent" evidence="8">
    <location>
        <position position="53"/>
    </location>
    <ligand>
        <name>heme c</name>
        <dbReference type="ChEBI" id="CHEBI:61717"/>
    </ligand>
</feature>
<comment type="cofactor">
    <cofactor evidence="8">
        <name>heme c</name>
        <dbReference type="ChEBI" id="CHEBI:61717"/>
    </cofactor>
    <text evidence="8">Binds 1 heme c group covalently per subunit.</text>
</comment>
<dbReference type="GO" id="GO:0009055">
    <property type="term" value="F:electron transfer activity"/>
    <property type="evidence" value="ECO:0007669"/>
    <property type="project" value="InterPro"/>
</dbReference>
<dbReference type="InterPro" id="IPR002326">
    <property type="entry name" value="Cyt_c1"/>
</dbReference>
<evidence type="ECO:0000256" key="5">
    <source>
        <dbReference type="ARBA" id="ARBA00022989"/>
    </source>
</evidence>
<dbReference type="SUPFAM" id="SSF46626">
    <property type="entry name" value="Cytochrome c"/>
    <property type="match status" value="1"/>
</dbReference>
<dbReference type="GO" id="GO:0020037">
    <property type="term" value="F:heme binding"/>
    <property type="evidence" value="ECO:0007669"/>
    <property type="project" value="InterPro"/>
</dbReference>
<dbReference type="GO" id="GO:0046872">
    <property type="term" value="F:metal ion binding"/>
    <property type="evidence" value="ECO:0007669"/>
    <property type="project" value="UniProtKB-KW"/>
</dbReference>
<gene>
    <name evidence="11" type="ORF">ELY37_07410</name>
</gene>
<evidence type="ECO:0000256" key="9">
    <source>
        <dbReference type="SAM" id="Phobius"/>
    </source>
</evidence>
<dbReference type="Pfam" id="PF02167">
    <property type="entry name" value="Cytochrom_C1"/>
    <property type="match status" value="1"/>
</dbReference>
<evidence type="ECO:0000313" key="12">
    <source>
        <dbReference type="Proteomes" id="UP000286912"/>
    </source>
</evidence>
<dbReference type="InterPro" id="IPR036909">
    <property type="entry name" value="Cyt_c-like_dom_sf"/>
</dbReference>
<feature type="transmembrane region" description="Helical" evidence="9">
    <location>
        <begin position="220"/>
        <end position="238"/>
    </location>
</feature>
<keyword evidence="12" id="KW-1185">Reference proteome</keyword>
<dbReference type="PRINTS" id="PR00603">
    <property type="entry name" value="CYTOCHROMEC1"/>
</dbReference>
<feature type="binding site" description="covalent" evidence="8">
    <location>
        <position position="54"/>
    </location>
    <ligand>
        <name>heme c</name>
        <dbReference type="ChEBI" id="CHEBI:61717"/>
    </ligand>
</feature>
<evidence type="ECO:0000256" key="4">
    <source>
        <dbReference type="ARBA" id="ARBA00022723"/>
    </source>
</evidence>
<protein>
    <submittedName>
        <fullName evidence="11">Cytochrome c1</fullName>
    </submittedName>
</protein>
<dbReference type="OrthoDB" id="9798864at2"/>
<keyword evidence="7 9" id="KW-0472">Membrane</keyword>
<dbReference type="AlphaFoldDB" id="A0A3S0YBP7"/>
<dbReference type="PANTHER" id="PTHR10266:SF3">
    <property type="entry name" value="CYTOCHROME C1, HEME PROTEIN, MITOCHONDRIAL"/>
    <property type="match status" value="1"/>
</dbReference>
<dbReference type="RefSeq" id="WP_126949504.1">
    <property type="nucleotide sequence ID" value="NZ_RZHC01000004.1"/>
</dbReference>
<feature type="chain" id="PRO_5018701501" evidence="10">
    <location>
        <begin position="20"/>
        <end position="253"/>
    </location>
</feature>
<evidence type="ECO:0000256" key="1">
    <source>
        <dbReference type="ARBA" id="ARBA00004370"/>
    </source>
</evidence>
<evidence type="ECO:0000313" key="11">
    <source>
        <dbReference type="EMBL" id="RUR45829.1"/>
    </source>
</evidence>
<name>A0A3S0YBP7_9GAMM</name>
<evidence type="ECO:0000256" key="6">
    <source>
        <dbReference type="ARBA" id="ARBA00023004"/>
    </source>
</evidence>
<evidence type="ECO:0000256" key="3">
    <source>
        <dbReference type="ARBA" id="ARBA00022692"/>
    </source>
</evidence>
<keyword evidence="2 8" id="KW-0349">Heme</keyword>
<dbReference type="Proteomes" id="UP000286912">
    <property type="component" value="Unassembled WGS sequence"/>
</dbReference>
<keyword evidence="10" id="KW-0732">Signal</keyword>
<evidence type="ECO:0000256" key="2">
    <source>
        <dbReference type="ARBA" id="ARBA00022617"/>
    </source>
</evidence>
<keyword evidence="4 8" id="KW-0479">Metal-binding</keyword>
<evidence type="ECO:0000256" key="7">
    <source>
        <dbReference type="ARBA" id="ARBA00023136"/>
    </source>
</evidence>
<evidence type="ECO:0000256" key="10">
    <source>
        <dbReference type="SAM" id="SignalP"/>
    </source>
</evidence>
<feature type="binding site" description="covalent" evidence="8">
    <location>
        <position position="50"/>
    </location>
    <ligand>
        <name>heme c</name>
        <dbReference type="ChEBI" id="CHEBI:61717"/>
    </ligand>
</feature>
<dbReference type="EMBL" id="RZHD01000005">
    <property type="protein sequence ID" value="RUR45829.1"/>
    <property type="molecule type" value="Genomic_DNA"/>
</dbReference>
<reference evidence="11 12" key="1">
    <citation type="submission" date="2018-12" db="EMBL/GenBank/DDBJ databases">
        <title>three novel Halomonas strain isolated from plants.</title>
        <authorList>
            <person name="Sun C."/>
        </authorList>
    </citation>
    <scope>NUCLEOTIDE SEQUENCE [LARGE SCALE GENOMIC DNA]</scope>
    <source>
        <strain evidence="11 12">RC</strain>
    </source>
</reference>
<keyword evidence="5 9" id="KW-1133">Transmembrane helix</keyword>
<sequence>MSKWLLALGLLIMSWMAHGESGMPVSRSISPDINDQASLQRGMKLYVNYCLGCHTLTYQRFSRAADDLNIPRALMEDSLIFSPELAFNDPMHNALEVEVARQWWGSAPSDLTLTAKLRGVDWVYAYLLGFYEDPGRPLGVNNTVYESVAMPNVLEPLQGVQTLGCPEGVSRVLSTPEKCRELILVRPGSLEPAEFERAVYDITNFLAYVSEPSRLKAQGVAPKVMIFLFVFGVLAYLLKREYWKDIRRPGVNE</sequence>
<feature type="signal peptide" evidence="10">
    <location>
        <begin position="1"/>
        <end position="19"/>
    </location>
</feature>
<keyword evidence="6 8" id="KW-0408">Iron</keyword>
<dbReference type="Gene3D" id="1.10.760.10">
    <property type="entry name" value="Cytochrome c-like domain"/>
    <property type="match status" value="1"/>
</dbReference>
<evidence type="ECO:0000256" key="8">
    <source>
        <dbReference type="PIRSR" id="PIRSR602326-1"/>
    </source>
</evidence>
<dbReference type="Gene3D" id="1.20.5.100">
    <property type="entry name" value="Cytochrome c1, transmembrane anchor, C-terminal"/>
    <property type="match status" value="1"/>
</dbReference>